<dbReference type="PANTHER" id="PTHR22997">
    <property type="entry name" value="PIH1 DOMAIN-CONTAINING PROTEIN 1"/>
    <property type="match status" value="1"/>
</dbReference>
<evidence type="ECO:0000313" key="7">
    <source>
        <dbReference type="RefSeq" id="XP_025828984.1"/>
    </source>
</evidence>
<dbReference type="OrthoDB" id="5135119at2759"/>
<dbReference type="Pfam" id="PF08190">
    <property type="entry name" value="PIH1"/>
    <property type="match status" value="1"/>
</dbReference>
<keyword evidence="6" id="KW-1185">Reference proteome</keyword>
<evidence type="ECO:0000256" key="1">
    <source>
        <dbReference type="ARBA" id="ARBA00008511"/>
    </source>
</evidence>
<evidence type="ECO:0000256" key="2">
    <source>
        <dbReference type="ARBA" id="ARBA00040540"/>
    </source>
</evidence>
<sequence length="314" mass="35794">MESKLFLDADASILEKNLKIINDSEEEQFENFLHQTALPSRIVKPMPGFCIKSRELGTDTKLFINICQTDALPAPIDISEAELNEILTTDDPSQFRVPMSIGNVRTETDKKGNTAKAVDVAINSTFFNKVEQSSLFKDFLTAVAFEGVKNKYNIATTDERVILRNRKAFGTLQVHRIQQRDIEEKINNNKEKSIFNSITKTNNTKDIRPLIETISSTELENAMTGTKKPQYRLYKPKTAQNVLLGEFRFPDIFKSEELTLDVGEDRIILECKTRNYLLDIFLPCLLNQELVQSEFNIDSKILTITMPLKENVCS</sequence>
<evidence type="ECO:0000259" key="4">
    <source>
        <dbReference type="Pfam" id="PF08190"/>
    </source>
</evidence>
<dbReference type="KEGG" id="apln:108744525"/>
<dbReference type="InParanoid" id="A0A7F5R235"/>
<comment type="function">
    <text evidence="3">Involved in the assembly of C/D box small nucleolar ribonucleoprotein (snoRNP) particles. Recruits the SWI/SNF complex to the core promoter of rRNA genes and enhances pre-rRNA transcription. Mediates interaction of TELO2 with the R2TP complex which is necessary for the stability of MTOR and SMG1. Positively regulates the assembly and activity of the mTORC1 complex.</text>
</comment>
<feature type="domain" description="PIH1 N-terminal" evidence="4">
    <location>
        <begin position="25"/>
        <end position="182"/>
    </location>
</feature>
<dbReference type="GO" id="GO:1990904">
    <property type="term" value="C:ribonucleoprotein complex"/>
    <property type="evidence" value="ECO:0007669"/>
    <property type="project" value="TreeGrafter"/>
</dbReference>
<dbReference type="GO" id="GO:0006364">
    <property type="term" value="P:rRNA processing"/>
    <property type="evidence" value="ECO:0007669"/>
    <property type="project" value="TreeGrafter"/>
</dbReference>
<gene>
    <name evidence="7" type="primary">LOC108744525</name>
</gene>
<dbReference type="RefSeq" id="XP_025828984.1">
    <property type="nucleotide sequence ID" value="XM_025973199.1"/>
</dbReference>
<dbReference type="Pfam" id="PF18201">
    <property type="entry name" value="PIH1_CS"/>
    <property type="match status" value="1"/>
</dbReference>
<dbReference type="GO" id="GO:0005737">
    <property type="term" value="C:cytoplasm"/>
    <property type="evidence" value="ECO:0007669"/>
    <property type="project" value="TreeGrafter"/>
</dbReference>
<dbReference type="InterPro" id="IPR041442">
    <property type="entry name" value="PIH1D1/2/3_CS-like"/>
</dbReference>
<reference evidence="7" key="1">
    <citation type="submission" date="2025-08" db="UniProtKB">
        <authorList>
            <consortium name="RefSeq"/>
        </authorList>
    </citation>
    <scope>IDENTIFICATION</scope>
    <source>
        <tissue evidence="7">Entire body</tissue>
    </source>
</reference>
<evidence type="ECO:0000259" key="5">
    <source>
        <dbReference type="Pfam" id="PF18201"/>
    </source>
</evidence>
<name>A0A7F5R235_AGRPL</name>
<organism evidence="6 7">
    <name type="scientific">Agrilus planipennis</name>
    <name type="common">Emerald ash borer</name>
    <name type="synonym">Agrilus marcopoli</name>
    <dbReference type="NCBI Taxonomy" id="224129"/>
    <lineage>
        <taxon>Eukaryota</taxon>
        <taxon>Metazoa</taxon>
        <taxon>Ecdysozoa</taxon>
        <taxon>Arthropoda</taxon>
        <taxon>Hexapoda</taxon>
        <taxon>Insecta</taxon>
        <taxon>Pterygota</taxon>
        <taxon>Neoptera</taxon>
        <taxon>Endopterygota</taxon>
        <taxon>Coleoptera</taxon>
        <taxon>Polyphaga</taxon>
        <taxon>Elateriformia</taxon>
        <taxon>Buprestoidea</taxon>
        <taxon>Buprestidae</taxon>
        <taxon>Agrilinae</taxon>
        <taxon>Agrilus</taxon>
    </lineage>
</organism>
<feature type="domain" description="PIH1D1/2/3 CS-like" evidence="5">
    <location>
        <begin position="238"/>
        <end position="308"/>
    </location>
</feature>
<dbReference type="InterPro" id="IPR050734">
    <property type="entry name" value="PIH1/Kintoun_subfamily"/>
</dbReference>
<proteinExistence type="inferred from homology"/>
<dbReference type="GO" id="GO:0097255">
    <property type="term" value="C:R2TP complex"/>
    <property type="evidence" value="ECO:0007669"/>
    <property type="project" value="TreeGrafter"/>
</dbReference>
<dbReference type="GeneID" id="108744525"/>
<dbReference type="Proteomes" id="UP000192223">
    <property type="component" value="Unplaced"/>
</dbReference>
<dbReference type="InterPro" id="IPR012981">
    <property type="entry name" value="PIH1_N"/>
</dbReference>
<accession>A0A7F5R235</accession>
<evidence type="ECO:0000313" key="6">
    <source>
        <dbReference type="Proteomes" id="UP000192223"/>
    </source>
</evidence>
<evidence type="ECO:0000256" key="3">
    <source>
        <dbReference type="ARBA" id="ARBA00046233"/>
    </source>
</evidence>
<comment type="similarity">
    <text evidence="1">Belongs to the PIH1 family.</text>
</comment>
<dbReference type="PANTHER" id="PTHR22997:SF0">
    <property type="entry name" value="PIH1 DOMAIN-CONTAINING PROTEIN 1"/>
    <property type="match status" value="1"/>
</dbReference>
<dbReference type="CTD" id="55011"/>
<dbReference type="GO" id="GO:0000492">
    <property type="term" value="P:box C/D snoRNP assembly"/>
    <property type="evidence" value="ECO:0007669"/>
    <property type="project" value="TreeGrafter"/>
</dbReference>
<dbReference type="AlphaFoldDB" id="A0A7F5R235"/>
<protein>
    <recommendedName>
        <fullName evidence="2">PIH1 domain-containing protein 1</fullName>
    </recommendedName>
</protein>